<accession>A0ABQ4T109</accession>
<dbReference type="Pfam" id="PF18746">
    <property type="entry name" value="aGPT-Pplase3"/>
    <property type="match status" value="1"/>
</dbReference>
<name>A0ABQ4T109_9HYPH</name>
<dbReference type="Proteomes" id="UP001055102">
    <property type="component" value="Unassembled WGS sequence"/>
</dbReference>
<proteinExistence type="predicted"/>
<reference evidence="2" key="2">
    <citation type="submission" date="2021-08" db="EMBL/GenBank/DDBJ databases">
        <authorList>
            <person name="Tani A."/>
            <person name="Ola A."/>
            <person name="Ogura Y."/>
            <person name="Katsura K."/>
            <person name="Hayashi T."/>
        </authorList>
    </citation>
    <scope>NUCLEOTIDE SEQUENCE</scope>
    <source>
        <strain evidence="2">LMG 23639</strain>
    </source>
</reference>
<dbReference type="InterPro" id="IPR041271">
    <property type="entry name" value="AGPT-Pplase3"/>
</dbReference>
<evidence type="ECO:0000259" key="1">
    <source>
        <dbReference type="Pfam" id="PF18746"/>
    </source>
</evidence>
<dbReference type="EMBL" id="BPQR01000087">
    <property type="protein sequence ID" value="GJE08752.1"/>
    <property type="molecule type" value="Genomic_DNA"/>
</dbReference>
<keyword evidence="3" id="KW-1185">Reference proteome</keyword>
<sequence>MTWPSWAGEKTRIANSLSRHQHPLPGIAAPAALDCLATQFIASLRRESYYQVVQRGPIHPRRADPNDPGFDAERAVAYHVQNGDVDEAAWLVFLMTHFARPVDTGWLRLRDVYGRLGQGRWDWATVSGNPAAFNAWLAANWQGIRGKFGNHRKYESLRPNASRPMSAVVDSYVRWIGPAGHARFFADVVRRAGNDPHAIFDVLYRELPMPTFGRLARFDYLSLIGRYRIAPIAAGSAYLDGATGPAMGARLLLDGQARSATPLHVLQARLDVLDRDLGVGMAVMEDALCNWQKSPDRFVHFKG</sequence>
<reference evidence="2" key="1">
    <citation type="journal article" date="2021" name="Front. Microbiol.">
        <title>Comprehensive Comparative Genomics and Phenotyping of Methylobacterium Species.</title>
        <authorList>
            <person name="Alessa O."/>
            <person name="Ogura Y."/>
            <person name="Fujitani Y."/>
            <person name="Takami H."/>
            <person name="Hayashi T."/>
            <person name="Sahin N."/>
            <person name="Tani A."/>
        </authorList>
    </citation>
    <scope>NUCLEOTIDE SEQUENCE</scope>
    <source>
        <strain evidence="2">LMG 23639</strain>
    </source>
</reference>
<evidence type="ECO:0000313" key="2">
    <source>
        <dbReference type="EMBL" id="GJE08752.1"/>
    </source>
</evidence>
<comment type="caution">
    <text evidence="2">The sequence shown here is derived from an EMBL/GenBank/DDBJ whole genome shotgun (WGS) entry which is preliminary data.</text>
</comment>
<evidence type="ECO:0000313" key="3">
    <source>
        <dbReference type="Proteomes" id="UP001055102"/>
    </source>
</evidence>
<gene>
    <name evidence="2" type="ORF">AOPFMNJM_4098</name>
</gene>
<protein>
    <recommendedName>
        <fullName evidence="1">Alpha-glutamyl/putrescinyl thymine pyrophosphorylase clade 3 domain-containing protein</fullName>
    </recommendedName>
</protein>
<feature type="domain" description="Alpha-glutamyl/putrescinyl thymine pyrophosphorylase clade 3" evidence="1">
    <location>
        <begin position="32"/>
        <end position="303"/>
    </location>
</feature>
<organism evidence="2 3">
    <name type="scientific">Methylobacterium jeotgali</name>
    <dbReference type="NCBI Taxonomy" id="381630"/>
    <lineage>
        <taxon>Bacteria</taxon>
        <taxon>Pseudomonadati</taxon>
        <taxon>Pseudomonadota</taxon>
        <taxon>Alphaproteobacteria</taxon>
        <taxon>Hyphomicrobiales</taxon>
        <taxon>Methylobacteriaceae</taxon>
        <taxon>Methylobacterium</taxon>
    </lineage>
</organism>
<dbReference type="RefSeq" id="WP_017483145.1">
    <property type="nucleotide sequence ID" value="NZ_BPQR01000087.1"/>
</dbReference>